<dbReference type="InterPro" id="IPR051687">
    <property type="entry name" value="Peroxisomal_Beta-Oxidation"/>
</dbReference>
<dbReference type="SUPFAM" id="SSF54637">
    <property type="entry name" value="Thioesterase/thiol ester dehydrase-isomerase"/>
    <property type="match status" value="2"/>
</dbReference>
<dbReference type="CDD" id="cd05353">
    <property type="entry name" value="hydroxyacyl-CoA-like_DH_SDR_c-like"/>
    <property type="match status" value="1"/>
</dbReference>
<dbReference type="InterPro" id="IPR036291">
    <property type="entry name" value="NAD(P)-bd_dom_sf"/>
</dbReference>
<gene>
    <name evidence="10" type="ORF">ODALV1_LOCUS25599</name>
</gene>
<keyword evidence="4" id="KW-0276">Fatty acid metabolism</keyword>
<evidence type="ECO:0000259" key="9">
    <source>
        <dbReference type="SMART" id="SM00822"/>
    </source>
</evidence>
<dbReference type="PRINTS" id="PR00080">
    <property type="entry name" value="SDRFAMILY"/>
</dbReference>
<evidence type="ECO:0000256" key="1">
    <source>
        <dbReference type="ARBA" id="ARBA00004275"/>
    </source>
</evidence>
<dbReference type="InterPro" id="IPR029069">
    <property type="entry name" value="HotDog_dom_sf"/>
</dbReference>
<dbReference type="CDD" id="cd03448">
    <property type="entry name" value="HDE_HSD"/>
    <property type="match status" value="1"/>
</dbReference>
<dbReference type="PRINTS" id="PR00081">
    <property type="entry name" value="GDHRDH"/>
</dbReference>
<comment type="pathway">
    <text evidence="2">Lipid metabolism; fatty acid beta-oxidation.</text>
</comment>
<comment type="caution">
    <text evidence="10">The sequence shown here is derived from an EMBL/GenBank/DDBJ whole genome shotgun (WGS) entry which is preliminary data.</text>
</comment>
<dbReference type="SMART" id="SM00822">
    <property type="entry name" value="PKS_KR"/>
    <property type="match status" value="1"/>
</dbReference>
<dbReference type="InterPro" id="IPR054357">
    <property type="entry name" value="MFE-2_N"/>
</dbReference>
<dbReference type="Proteomes" id="UP001642540">
    <property type="component" value="Unassembled WGS sequence"/>
</dbReference>
<dbReference type="Gene3D" id="3.10.129.10">
    <property type="entry name" value="Hotdog Thioesterase"/>
    <property type="match status" value="1"/>
</dbReference>
<dbReference type="SUPFAM" id="SSF51735">
    <property type="entry name" value="NAD(P)-binding Rossmann-fold domains"/>
    <property type="match status" value="1"/>
</dbReference>
<dbReference type="PANTHER" id="PTHR45024">
    <property type="entry name" value="DEHYDROGENASES, SHORT CHAIN"/>
    <property type="match status" value="1"/>
</dbReference>
<dbReference type="Pfam" id="PF01575">
    <property type="entry name" value="MaoC_dehydratas"/>
    <property type="match status" value="1"/>
</dbReference>
<dbReference type="InterPro" id="IPR002539">
    <property type="entry name" value="MaoC-like_dom"/>
</dbReference>
<protein>
    <recommendedName>
        <fullName evidence="9">Ketoreductase domain-containing protein</fullName>
    </recommendedName>
</protein>
<evidence type="ECO:0000256" key="4">
    <source>
        <dbReference type="ARBA" id="ARBA00022832"/>
    </source>
</evidence>
<name>A0ABP1RSL9_9HEXA</name>
<comment type="similarity">
    <text evidence="3">Belongs to the short-chain dehydrogenases/reductases (SDR) family.</text>
</comment>
<evidence type="ECO:0000256" key="8">
    <source>
        <dbReference type="ARBA" id="ARBA00023239"/>
    </source>
</evidence>
<dbReference type="EMBL" id="CAXLJM020000105">
    <property type="protein sequence ID" value="CAL8134600.1"/>
    <property type="molecule type" value="Genomic_DNA"/>
</dbReference>
<dbReference type="PANTHER" id="PTHR45024:SF2">
    <property type="entry name" value="SCP2 DOMAIN-CONTAINING PROTEIN"/>
    <property type="match status" value="1"/>
</dbReference>
<dbReference type="InterPro" id="IPR002347">
    <property type="entry name" value="SDR_fam"/>
</dbReference>
<evidence type="ECO:0000256" key="5">
    <source>
        <dbReference type="ARBA" id="ARBA00023002"/>
    </source>
</evidence>
<evidence type="ECO:0000313" key="11">
    <source>
        <dbReference type="Proteomes" id="UP001642540"/>
    </source>
</evidence>
<keyword evidence="7" id="KW-0576">Peroxisome</keyword>
<dbReference type="InterPro" id="IPR020904">
    <property type="entry name" value="Sc_DH/Rdtase_CS"/>
</dbReference>
<sequence length="624" mass="68503">MRVAHASEFFRKLVKPTVNSTMNRLLRFDGRVVVVTGAGGGLGKAYALLFADRGASVVVNDLGGTAQGDGRSQMAADSVVDEILKKGGKAVPNYDSVTEGEKIIETAVKKFGRIDILVNNAGILRDRSFVKMTQQDWDIINQVHVVGSFKTSKAAWDHFRKQNYGRIINTSSVAGLLGNFGQANYSAAKSGLVGLSNTLAKEGARYNIHTNTIVPMAGSRLTENILPPELHDALKPELIAPVVAWLCHEDCDENGVVIEAAAGFAAKYQWQRAGGAILRSSLNESVTVESVRDKWSEIIDLSTNADYPTAPEEAMGKLMDALRIQQKGLGDAQNVSRANLSQLSFPEVKVKYNANQAILYALGLGVRLTDAEGMNYLYENSDDFRVLPTFPVVPAMNSMYDVLKFRSLNVDFTQILHGEQYVELLRPLKADAELTLKTEVVEVLDKISGCVYVFKVTGEDESGPVFITEWHIFEVGAGKFGGQRDTPKPITRPIPPPKRDPDAVLSFKTDEGQAALYRLSGDANPLHIDPNFAQMGGFSRPILHGLCSYGIAARLILNKYGNADPKRFRCIKARFSKPVYPGQTLEVLTWKENARIFFEARVMETGQTVMSGGYVELFNQNSKL</sequence>
<organism evidence="10 11">
    <name type="scientific">Orchesella dallaii</name>
    <dbReference type="NCBI Taxonomy" id="48710"/>
    <lineage>
        <taxon>Eukaryota</taxon>
        <taxon>Metazoa</taxon>
        <taxon>Ecdysozoa</taxon>
        <taxon>Arthropoda</taxon>
        <taxon>Hexapoda</taxon>
        <taxon>Collembola</taxon>
        <taxon>Entomobryomorpha</taxon>
        <taxon>Entomobryoidea</taxon>
        <taxon>Orchesellidae</taxon>
        <taxon>Orchesellinae</taxon>
        <taxon>Orchesella</taxon>
    </lineage>
</organism>
<keyword evidence="8" id="KW-0456">Lyase</keyword>
<dbReference type="Gene3D" id="3.40.50.720">
    <property type="entry name" value="NAD(P)-binding Rossmann-like Domain"/>
    <property type="match status" value="1"/>
</dbReference>
<dbReference type="Gene3D" id="1.10.287.4290">
    <property type="match status" value="1"/>
</dbReference>
<evidence type="ECO:0000256" key="7">
    <source>
        <dbReference type="ARBA" id="ARBA00023140"/>
    </source>
</evidence>
<feature type="domain" description="Ketoreductase" evidence="9">
    <location>
        <begin position="31"/>
        <end position="224"/>
    </location>
</feature>
<accession>A0ABP1RSL9</accession>
<evidence type="ECO:0000313" key="10">
    <source>
        <dbReference type="EMBL" id="CAL8134600.1"/>
    </source>
</evidence>
<dbReference type="Pfam" id="PF22622">
    <property type="entry name" value="MFE-2_hydrat-2_N"/>
    <property type="match status" value="1"/>
</dbReference>
<keyword evidence="5" id="KW-0560">Oxidoreductase</keyword>
<dbReference type="PROSITE" id="PS00061">
    <property type="entry name" value="ADH_SHORT"/>
    <property type="match status" value="1"/>
</dbReference>
<proteinExistence type="inferred from homology"/>
<evidence type="ECO:0000256" key="3">
    <source>
        <dbReference type="ARBA" id="ARBA00006484"/>
    </source>
</evidence>
<evidence type="ECO:0000256" key="6">
    <source>
        <dbReference type="ARBA" id="ARBA00023098"/>
    </source>
</evidence>
<keyword evidence="6" id="KW-0443">Lipid metabolism</keyword>
<comment type="subcellular location">
    <subcellularLocation>
        <location evidence="1">Peroxisome</location>
    </subcellularLocation>
</comment>
<dbReference type="InterPro" id="IPR057326">
    <property type="entry name" value="KR_dom"/>
</dbReference>
<dbReference type="Pfam" id="PF00106">
    <property type="entry name" value="adh_short"/>
    <property type="match status" value="1"/>
</dbReference>
<keyword evidence="11" id="KW-1185">Reference proteome</keyword>
<reference evidence="10 11" key="1">
    <citation type="submission" date="2024-08" db="EMBL/GenBank/DDBJ databases">
        <authorList>
            <person name="Cucini C."/>
            <person name="Frati F."/>
        </authorList>
    </citation>
    <scope>NUCLEOTIDE SEQUENCE [LARGE SCALE GENOMIC DNA]</scope>
</reference>
<evidence type="ECO:0000256" key="2">
    <source>
        <dbReference type="ARBA" id="ARBA00005005"/>
    </source>
</evidence>